<accession>A0A4C1T1Z8</accession>
<proteinExistence type="predicted"/>
<reference evidence="1 2" key="1">
    <citation type="journal article" date="2019" name="Commun. Biol.">
        <title>The bagworm genome reveals a unique fibroin gene that provides high tensile strength.</title>
        <authorList>
            <person name="Kono N."/>
            <person name="Nakamura H."/>
            <person name="Ohtoshi R."/>
            <person name="Tomita M."/>
            <person name="Numata K."/>
            <person name="Arakawa K."/>
        </authorList>
    </citation>
    <scope>NUCLEOTIDE SEQUENCE [LARGE SCALE GENOMIC DNA]</scope>
</reference>
<sequence length="115" mass="13169">MRTLPSIHTVGDDVRVFVHADPNSLYQLQILQNNICRKASNAPWYVRNYIFHKDLELPTISKYTQDISKKIFDLAANHPNPLIQPAVSYEAPPTPVHPKATECSLRPTRFHSIHL</sequence>
<dbReference type="EMBL" id="BGZK01000026">
    <property type="protein sequence ID" value="GBP07507.1"/>
    <property type="molecule type" value="Genomic_DNA"/>
</dbReference>
<gene>
    <name evidence="1" type="primary">pol</name>
    <name evidence="1" type="ORF">EVAR_4852_1</name>
</gene>
<keyword evidence="2" id="KW-1185">Reference proteome</keyword>
<keyword evidence="1" id="KW-0695">RNA-directed DNA polymerase</keyword>
<evidence type="ECO:0000313" key="1">
    <source>
        <dbReference type="EMBL" id="GBP07507.1"/>
    </source>
</evidence>
<name>A0A4C1T1Z8_EUMVA</name>
<organism evidence="1 2">
    <name type="scientific">Eumeta variegata</name>
    <name type="common">Bagworm moth</name>
    <name type="synonym">Eumeta japonica</name>
    <dbReference type="NCBI Taxonomy" id="151549"/>
    <lineage>
        <taxon>Eukaryota</taxon>
        <taxon>Metazoa</taxon>
        <taxon>Ecdysozoa</taxon>
        <taxon>Arthropoda</taxon>
        <taxon>Hexapoda</taxon>
        <taxon>Insecta</taxon>
        <taxon>Pterygota</taxon>
        <taxon>Neoptera</taxon>
        <taxon>Endopterygota</taxon>
        <taxon>Lepidoptera</taxon>
        <taxon>Glossata</taxon>
        <taxon>Ditrysia</taxon>
        <taxon>Tineoidea</taxon>
        <taxon>Psychidae</taxon>
        <taxon>Oiketicinae</taxon>
        <taxon>Eumeta</taxon>
    </lineage>
</organism>
<keyword evidence="1" id="KW-0548">Nucleotidyltransferase</keyword>
<evidence type="ECO:0000313" key="2">
    <source>
        <dbReference type="Proteomes" id="UP000299102"/>
    </source>
</evidence>
<dbReference type="Proteomes" id="UP000299102">
    <property type="component" value="Unassembled WGS sequence"/>
</dbReference>
<dbReference type="GO" id="GO:0003964">
    <property type="term" value="F:RNA-directed DNA polymerase activity"/>
    <property type="evidence" value="ECO:0007669"/>
    <property type="project" value="UniProtKB-KW"/>
</dbReference>
<dbReference type="OrthoDB" id="10050074at2759"/>
<comment type="caution">
    <text evidence="1">The sequence shown here is derived from an EMBL/GenBank/DDBJ whole genome shotgun (WGS) entry which is preliminary data.</text>
</comment>
<keyword evidence="1" id="KW-0808">Transferase</keyword>
<dbReference type="AlphaFoldDB" id="A0A4C1T1Z8"/>
<protein>
    <submittedName>
        <fullName evidence="1">RNA-directed DNA polymerase from mobile element jockey</fullName>
    </submittedName>
</protein>